<dbReference type="InterPro" id="IPR050357">
    <property type="entry name" value="Arrestin_domain-protein"/>
</dbReference>
<dbReference type="InterPro" id="IPR014756">
    <property type="entry name" value="Ig_E-set"/>
</dbReference>
<evidence type="ECO:0000259" key="1">
    <source>
        <dbReference type="SMART" id="SM01017"/>
    </source>
</evidence>
<dbReference type="SUPFAM" id="SSF81296">
    <property type="entry name" value="E set domains"/>
    <property type="match status" value="1"/>
</dbReference>
<dbReference type="PANTHER" id="PTHR11188">
    <property type="entry name" value="ARRESTIN DOMAIN CONTAINING PROTEIN"/>
    <property type="match status" value="1"/>
</dbReference>
<protein>
    <recommendedName>
        <fullName evidence="1">Arrestin C-terminal-like domain-containing protein</fullName>
    </recommendedName>
</protein>
<dbReference type="GO" id="GO:0015031">
    <property type="term" value="P:protein transport"/>
    <property type="evidence" value="ECO:0007669"/>
    <property type="project" value="TreeGrafter"/>
</dbReference>
<dbReference type="InterPro" id="IPR014752">
    <property type="entry name" value="Arrestin-like_C"/>
</dbReference>
<dbReference type="EMBL" id="AM697683">
    <property type="protein sequence ID" value="CAM91771.1"/>
    <property type="molecule type" value="mRNA"/>
</dbReference>
<organism evidence="2">
    <name type="scientific">Platynereis dumerilii</name>
    <name type="common">Dumeril's clam worm</name>
    <dbReference type="NCBI Taxonomy" id="6359"/>
    <lineage>
        <taxon>Eukaryota</taxon>
        <taxon>Metazoa</taxon>
        <taxon>Spiralia</taxon>
        <taxon>Lophotrochozoa</taxon>
        <taxon>Annelida</taxon>
        <taxon>Polychaeta</taxon>
        <taxon>Errantia</taxon>
        <taxon>Phyllodocida</taxon>
        <taxon>Nereididae</taxon>
        <taxon>Platynereis</taxon>
    </lineage>
</organism>
<sequence length="177" mass="19634">RGDHVTKRPFTVVALVDLNNIPNARHSQESEDDKMICCLCCASGPISARLKLDRSGYVPGEYITMSGEVDNRSRRKVKNIRLKLDVRTTFYAQGKSKTTWKTISEIRRSGIGKEERDCFNGLSLHIPPLPPSYLGGCRIINITYILKLAVSPSGPSIALDVLLEVIIGTIPLRNVNL</sequence>
<dbReference type="GO" id="GO:0005737">
    <property type="term" value="C:cytoplasm"/>
    <property type="evidence" value="ECO:0007669"/>
    <property type="project" value="TreeGrafter"/>
</dbReference>
<feature type="non-terminal residue" evidence="2">
    <location>
        <position position="1"/>
    </location>
</feature>
<reference evidence="2" key="1">
    <citation type="submission" date="2007-04" db="EMBL/GenBank/DDBJ databases">
        <title>Analysis of the immune-related transcriptome of an bilaterian model, the marine annelid Platynereis dumerilii.</title>
        <authorList>
            <person name="Altincicek B."/>
            <person name="Vilcinskas A."/>
        </authorList>
    </citation>
    <scope>NUCLEOTIDE SEQUENCE</scope>
    <source>
        <strain evidence="2">Hauenschild</strain>
        <tissue evidence="2">Whole animal</tissue>
    </source>
</reference>
<feature type="domain" description="Arrestin C-terminal-like" evidence="1">
    <location>
        <begin position="42"/>
        <end position="172"/>
    </location>
</feature>
<dbReference type="InterPro" id="IPR011022">
    <property type="entry name" value="Arrestin_C-like"/>
</dbReference>
<evidence type="ECO:0000313" key="2">
    <source>
        <dbReference type="EMBL" id="CAM91771.1"/>
    </source>
</evidence>
<feature type="non-terminal residue" evidence="2">
    <location>
        <position position="177"/>
    </location>
</feature>
<dbReference type="SMART" id="SM01017">
    <property type="entry name" value="Arrestin_C"/>
    <property type="match status" value="1"/>
</dbReference>
<dbReference type="Gene3D" id="2.60.40.640">
    <property type="match status" value="1"/>
</dbReference>
<accession>A4VB00</accession>
<name>A4VB00_PLADU</name>
<proteinExistence type="evidence at transcript level"/>
<dbReference type="PANTHER" id="PTHR11188:SF176">
    <property type="entry name" value="ARRESTIN DOMAIN-CONTAINING PROTEIN 1"/>
    <property type="match status" value="1"/>
</dbReference>
<dbReference type="AlphaFoldDB" id="A4VB00"/>
<dbReference type="Pfam" id="PF02752">
    <property type="entry name" value="Arrestin_C"/>
    <property type="match status" value="1"/>
</dbReference>